<name>A0AAN6UG49_9PEZI</name>
<keyword evidence="1" id="KW-0812">Transmembrane</keyword>
<accession>A0AAN6UG49</accession>
<dbReference type="PANTHER" id="PTHR28019:SF7">
    <property type="entry name" value="SUR7 PROTEIN"/>
    <property type="match status" value="1"/>
</dbReference>
<dbReference type="InterPro" id="IPR009571">
    <property type="entry name" value="SUR7/Rim9-like_fungi"/>
</dbReference>
<evidence type="ECO:0000256" key="1">
    <source>
        <dbReference type="SAM" id="Phobius"/>
    </source>
</evidence>
<keyword evidence="3" id="KW-1185">Reference proteome</keyword>
<reference evidence="2" key="1">
    <citation type="journal article" date="2023" name="Mol. Phylogenet. Evol.">
        <title>Genome-scale phylogeny and comparative genomics of the fungal order Sordariales.</title>
        <authorList>
            <person name="Hensen N."/>
            <person name="Bonometti L."/>
            <person name="Westerberg I."/>
            <person name="Brannstrom I.O."/>
            <person name="Guillou S."/>
            <person name="Cros-Aarteil S."/>
            <person name="Calhoun S."/>
            <person name="Haridas S."/>
            <person name="Kuo A."/>
            <person name="Mondo S."/>
            <person name="Pangilinan J."/>
            <person name="Riley R."/>
            <person name="LaButti K."/>
            <person name="Andreopoulos B."/>
            <person name="Lipzen A."/>
            <person name="Chen C."/>
            <person name="Yan M."/>
            <person name="Daum C."/>
            <person name="Ng V."/>
            <person name="Clum A."/>
            <person name="Steindorff A."/>
            <person name="Ohm R.A."/>
            <person name="Martin F."/>
            <person name="Silar P."/>
            <person name="Natvig D.O."/>
            <person name="Lalanne C."/>
            <person name="Gautier V."/>
            <person name="Ament-Velasquez S.L."/>
            <person name="Kruys A."/>
            <person name="Hutchinson M.I."/>
            <person name="Powell A.J."/>
            <person name="Barry K."/>
            <person name="Miller A.N."/>
            <person name="Grigoriev I.V."/>
            <person name="Debuchy R."/>
            <person name="Gladieux P."/>
            <person name="Hiltunen Thoren M."/>
            <person name="Johannesson H."/>
        </authorList>
    </citation>
    <scope>NUCLEOTIDE SEQUENCE</scope>
    <source>
        <strain evidence="2">CBS 123565</strain>
    </source>
</reference>
<dbReference type="PANTHER" id="PTHR28019">
    <property type="entry name" value="CELL MEMBRANE PROTEIN YLR413W-RELATED"/>
    <property type="match status" value="1"/>
</dbReference>
<keyword evidence="1" id="KW-1133">Transmembrane helix</keyword>
<dbReference type="GO" id="GO:0051285">
    <property type="term" value="C:cell cortex of cell tip"/>
    <property type="evidence" value="ECO:0007669"/>
    <property type="project" value="TreeGrafter"/>
</dbReference>
<keyword evidence="1" id="KW-0472">Membrane</keyword>
<feature type="transmembrane region" description="Helical" evidence="1">
    <location>
        <begin position="223"/>
        <end position="251"/>
    </location>
</feature>
<dbReference type="Pfam" id="PF06687">
    <property type="entry name" value="SUR7"/>
    <property type="match status" value="1"/>
</dbReference>
<dbReference type="GO" id="GO:0005886">
    <property type="term" value="C:plasma membrane"/>
    <property type="evidence" value="ECO:0007669"/>
    <property type="project" value="InterPro"/>
</dbReference>
<proteinExistence type="predicted"/>
<dbReference type="InterPro" id="IPR052413">
    <property type="entry name" value="SUR7_domain"/>
</dbReference>
<dbReference type="GO" id="GO:0031505">
    <property type="term" value="P:fungal-type cell wall organization"/>
    <property type="evidence" value="ECO:0007669"/>
    <property type="project" value="TreeGrafter"/>
</dbReference>
<dbReference type="AlphaFoldDB" id="A0AAN6UG49"/>
<feature type="transmembrane region" description="Helical" evidence="1">
    <location>
        <begin position="272"/>
        <end position="303"/>
    </location>
</feature>
<gene>
    <name evidence="2" type="ORF">BT67DRAFT_435866</name>
</gene>
<evidence type="ECO:0000313" key="3">
    <source>
        <dbReference type="Proteomes" id="UP001304895"/>
    </source>
</evidence>
<dbReference type="EMBL" id="MU853420">
    <property type="protein sequence ID" value="KAK4132011.1"/>
    <property type="molecule type" value="Genomic_DNA"/>
</dbReference>
<reference evidence="2" key="2">
    <citation type="submission" date="2023-05" db="EMBL/GenBank/DDBJ databases">
        <authorList>
            <consortium name="Lawrence Berkeley National Laboratory"/>
            <person name="Steindorff A."/>
            <person name="Hensen N."/>
            <person name="Bonometti L."/>
            <person name="Westerberg I."/>
            <person name="Brannstrom I.O."/>
            <person name="Guillou S."/>
            <person name="Cros-Aarteil S."/>
            <person name="Calhoun S."/>
            <person name="Haridas S."/>
            <person name="Kuo A."/>
            <person name="Mondo S."/>
            <person name="Pangilinan J."/>
            <person name="Riley R."/>
            <person name="Labutti K."/>
            <person name="Andreopoulos B."/>
            <person name="Lipzen A."/>
            <person name="Chen C."/>
            <person name="Yanf M."/>
            <person name="Daum C."/>
            <person name="Ng V."/>
            <person name="Clum A."/>
            <person name="Ohm R."/>
            <person name="Martin F."/>
            <person name="Silar P."/>
            <person name="Natvig D."/>
            <person name="Lalanne C."/>
            <person name="Gautier V."/>
            <person name="Ament-Velasquez S.L."/>
            <person name="Kruys A."/>
            <person name="Hutchinson M.I."/>
            <person name="Powell A.J."/>
            <person name="Barry K."/>
            <person name="Miller A.N."/>
            <person name="Grigoriev I.V."/>
            <person name="Debuchy R."/>
            <person name="Gladieux P."/>
            <person name="Thoren M.H."/>
            <person name="Johannesson H."/>
        </authorList>
    </citation>
    <scope>NUCLEOTIDE SEQUENCE</scope>
    <source>
        <strain evidence="2">CBS 123565</strain>
    </source>
</reference>
<protein>
    <submittedName>
        <fullName evidence="2">Uncharacterized protein</fullName>
    </submittedName>
</protein>
<evidence type="ECO:0000313" key="2">
    <source>
        <dbReference type="EMBL" id="KAK4132011.1"/>
    </source>
</evidence>
<dbReference type="Proteomes" id="UP001304895">
    <property type="component" value="Unassembled WGS sequence"/>
</dbReference>
<sequence length="369" mass="38771">MMRCASLTGILPVLCSFVAFILVMLAMFAGGDGPGVFREYDIISVNTSGLGKDLVKKLTSRGLGSKLGPTPTVNSGCSVLGVGKGNICNSAAEGLVESRDIPSIINSAENAIKSAAANAGDQVNNKVNDMIDKIAEKLHIRDFYSLYALQVCEGDFTPGGRRNISECHPYFSGNSSTIPSLLNHTLDVSLGGLDAPIHPSLSDLGLTAALSSALNSLNTTLNAFAVIFSIGVGLTGLSVLCSTAGMFPEFYKNATNNNHSHRNSHCSRAEFLSAWVNLIIAAGAMFSLVLGGLVATIGARVVAGEINSMGNTIGVGAAAGTEWVTLAWAGVGLMAVVVVYWGWKLGTVRRWRKRQKTVEGMHMDTMRGV</sequence>
<comment type="caution">
    <text evidence="2">The sequence shown here is derived from an EMBL/GenBank/DDBJ whole genome shotgun (WGS) entry which is preliminary data.</text>
</comment>
<organism evidence="2 3">
    <name type="scientific">Trichocladium antarcticum</name>
    <dbReference type="NCBI Taxonomy" id="1450529"/>
    <lineage>
        <taxon>Eukaryota</taxon>
        <taxon>Fungi</taxon>
        <taxon>Dikarya</taxon>
        <taxon>Ascomycota</taxon>
        <taxon>Pezizomycotina</taxon>
        <taxon>Sordariomycetes</taxon>
        <taxon>Sordariomycetidae</taxon>
        <taxon>Sordariales</taxon>
        <taxon>Chaetomiaceae</taxon>
        <taxon>Trichocladium</taxon>
    </lineage>
</organism>
<feature type="transmembrane region" description="Helical" evidence="1">
    <location>
        <begin position="323"/>
        <end position="343"/>
    </location>
</feature>